<evidence type="ECO:0000313" key="3">
    <source>
        <dbReference type="Proteomes" id="UP000326799"/>
    </source>
</evidence>
<organism evidence="2 3">
    <name type="scientific">Aspergillus novoparasiticus</name>
    <dbReference type="NCBI Taxonomy" id="986946"/>
    <lineage>
        <taxon>Eukaryota</taxon>
        <taxon>Fungi</taxon>
        <taxon>Dikarya</taxon>
        <taxon>Ascomycota</taxon>
        <taxon>Pezizomycotina</taxon>
        <taxon>Eurotiomycetes</taxon>
        <taxon>Eurotiomycetidae</taxon>
        <taxon>Eurotiales</taxon>
        <taxon>Aspergillaceae</taxon>
        <taxon>Aspergillus</taxon>
        <taxon>Aspergillus subgen. Circumdati</taxon>
    </lineage>
</organism>
<dbReference type="AlphaFoldDB" id="A0A5N6EDF2"/>
<keyword evidence="3" id="KW-1185">Reference proteome</keyword>
<keyword evidence="1" id="KW-0732">Signal</keyword>
<accession>A0A5N6EDF2</accession>
<gene>
    <name evidence="2" type="ORF">BDV33DRAFT_9926</name>
</gene>
<evidence type="ECO:0000256" key="1">
    <source>
        <dbReference type="SAM" id="SignalP"/>
    </source>
</evidence>
<protein>
    <recommendedName>
        <fullName evidence="4">Secreted protein</fullName>
    </recommendedName>
</protein>
<feature type="chain" id="PRO_5025040722" description="Secreted protein" evidence="1">
    <location>
        <begin position="19"/>
        <end position="138"/>
    </location>
</feature>
<evidence type="ECO:0000313" key="2">
    <source>
        <dbReference type="EMBL" id="KAB8215616.1"/>
    </source>
</evidence>
<proteinExistence type="predicted"/>
<evidence type="ECO:0008006" key="4">
    <source>
        <dbReference type="Google" id="ProtNLM"/>
    </source>
</evidence>
<sequence>MFFCLLLFFCGINSIKYADHLHLLPDAHDVGGCHVDEGKVSDRQPCVGWGTFEYLVRISTSEGFEGGYQGWALMDYVLLTRAGTSFTAPVLVCNRRFVPAWVCMHSCILRRRGLLLLDCCVCRMKPIKHQEIWISVKD</sequence>
<dbReference type="EMBL" id="ML733498">
    <property type="protein sequence ID" value="KAB8215616.1"/>
    <property type="molecule type" value="Genomic_DNA"/>
</dbReference>
<reference evidence="2 3" key="1">
    <citation type="submission" date="2019-04" db="EMBL/GenBank/DDBJ databases">
        <title>Fungal friends and foes A comparative genomics study of 23 Aspergillus species from section Flavi.</title>
        <authorList>
            <consortium name="DOE Joint Genome Institute"/>
            <person name="Kjaerbolling I."/>
            <person name="Vesth T.C."/>
            <person name="Frisvad J.C."/>
            <person name="Nybo J.L."/>
            <person name="Theobald S."/>
            <person name="Kildgaard S."/>
            <person name="Petersen T.I."/>
            <person name="Kuo A."/>
            <person name="Sato A."/>
            <person name="Lyhne E.K."/>
            <person name="Kogle M.E."/>
            <person name="Wiebenga A."/>
            <person name="Kun R.S."/>
            <person name="Lubbers R.J."/>
            <person name="Makela M.R."/>
            <person name="Barry K."/>
            <person name="Chovatia M."/>
            <person name="Clum A."/>
            <person name="Daum C."/>
            <person name="Haridas S."/>
            <person name="He G."/>
            <person name="LaButti K."/>
            <person name="Lipzen A."/>
            <person name="Mondo S."/>
            <person name="Pangilinan J."/>
            <person name="Riley R."/>
            <person name="Salamov A."/>
            <person name="Simmons B.A."/>
            <person name="Magnuson J.K."/>
            <person name="Henrissat B."/>
            <person name="Mortensen U.H."/>
            <person name="Larsen T.O."/>
            <person name="De vries R.P."/>
            <person name="Grigoriev I.V."/>
            <person name="Machida M."/>
            <person name="Baker S.E."/>
            <person name="Andersen M.R."/>
        </authorList>
    </citation>
    <scope>NUCLEOTIDE SEQUENCE [LARGE SCALE GENOMIC DNA]</scope>
    <source>
        <strain evidence="2 3">CBS 126849</strain>
    </source>
</reference>
<name>A0A5N6EDF2_9EURO</name>
<dbReference type="Proteomes" id="UP000326799">
    <property type="component" value="Unassembled WGS sequence"/>
</dbReference>
<feature type="signal peptide" evidence="1">
    <location>
        <begin position="1"/>
        <end position="18"/>
    </location>
</feature>